<evidence type="ECO:0000313" key="11">
    <source>
        <dbReference type="EMBL" id="APH53548.1"/>
    </source>
</evidence>
<keyword evidence="5 9" id="KW-0235">DNA replication</keyword>
<proteinExistence type="inferred from homology"/>
<dbReference type="PROSITE" id="PS00617">
    <property type="entry name" value="RECF_1"/>
    <property type="match status" value="1"/>
</dbReference>
<organism evidence="11 12">
    <name type="scientific">Granulibacter bethesdensis</name>
    <dbReference type="NCBI Taxonomy" id="364410"/>
    <lineage>
        <taxon>Bacteria</taxon>
        <taxon>Pseudomonadati</taxon>
        <taxon>Pseudomonadota</taxon>
        <taxon>Alphaproteobacteria</taxon>
        <taxon>Acetobacterales</taxon>
        <taxon>Acetobacteraceae</taxon>
        <taxon>Granulibacter</taxon>
    </lineage>
</organism>
<evidence type="ECO:0000256" key="9">
    <source>
        <dbReference type="HAMAP-Rule" id="MF_00365"/>
    </source>
</evidence>
<evidence type="ECO:0000256" key="7">
    <source>
        <dbReference type="ARBA" id="ARBA00022840"/>
    </source>
</evidence>
<evidence type="ECO:0000259" key="10">
    <source>
        <dbReference type="SMART" id="SM00382"/>
    </source>
</evidence>
<comment type="similarity">
    <text evidence="2 9">Belongs to the RecF family.</text>
</comment>
<keyword evidence="7 9" id="KW-0067">ATP-binding</keyword>
<dbReference type="AlphaFoldDB" id="A0AAC9KAK2"/>
<keyword evidence="4 9" id="KW-0963">Cytoplasm</keyword>
<evidence type="ECO:0000256" key="3">
    <source>
        <dbReference type="ARBA" id="ARBA00020170"/>
    </source>
</evidence>
<dbReference type="EMBL" id="CP018191">
    <property type="protein sequence ID" value="APH53548.1"/>
    <property type="molecule type" value="Genomic_DNA"/>
</dbReference>
<dbReference type="PANTHER" id="PTHR32182">
    <property type="entry name" value="DNA REPLICATION AND REPAIR PROTEIN RECF"/>
    <property type="match status" value="1"/>
</dbReference>
<dbReference type="GO" id="GO:0009432">
    <property type="term" value="P:SOS response"/>
    <property type="evidence" value="ECO:0007669"/>
    <property type="project" value="UniProtKB-UniRule"/>
</dbReference>
<evidence type="ECO:0000256" key="4">
    <source>
        <dbReference type="ARBA" id="ARBA00022490"/>
    </source>
</evidence>
<protein>
    <recommendedName>
        <fullName evidence="3 9">DNA replication and repair protein RecF</fullName>
    </recommendedName>
</protein>
<dbReference type="PANTHER" id="PTHR32182:SF0">
    <property type="entry name" value="DNA REPLICATION AND REPAIR PROTEIN RECF"/>
    <property type="match status" value="1"/>
</dbReference>
<keyword evidence="6 9" id="KW-0547">Nucleotide-binding</keyword>
<sequence>MEGPLPHILTLTLTSFRNYAALAWSPPPGLVGVVGPNGSGKTNLLEAISLLSPGRGLRNARTDQLARQGEGGDGSWAVHARILSSTGPVELATGVLPGNERRQVRIDGDVIRGQAELGTHITTVWLTPQMDRLFQEGPAGRRRFLDRLVYGLEPAHAREVAAQAASLTERARLLAMRADPAWLAAVEDSIARHATAVTASRLAYVTRLNDVLAQDGAGGFPSARLELNCAIATRLSCHPAVEVEDWLRAALRDSRETDGESGTQGIGAHRSDLLMKDAATGRSASIASTGQQKALLIGVTLGHAVLLRKVRGRAPVMLLDEPMTHLDAERRKLLLTALRGLGGQGLLTATDRDAFDADISCVTCLEGCLHPAS</sequence>
<keyword evidence="9" id="KW-0227">DNA damage</keyword>
<dbReference type="GO" id="GO:0006260">
    <property type="term" value="P:DNA replication"/>
    <property type="evidence" value="ECO:0007669"/>
    <property type="project" value="UniProtKB-UniRule"/>
</dbReference>
<feature type="domain" description="AAA+ ATPase" evidence="10">
    <location>
        <begin position="27"/>
        <end position="365"/>
    </location>
</feature>
<dbReference type="Pfam" id="PF02463">
    <property type="entry name" value="SMC_N"/>
    <property type="match status" value="1"/>
</dbReference>
<dbReference type="SMART" id="SM00382">
    <property type="entry name" value="AAA"/>
    <property type="match status" value="1"/>
</dbReference>
<dbReference type="HAMAP" id="MF_00365">
    <property type="entry name" value="RecF"/>
    <property type="match status" value="1"/>
</dbReference>
<comment type="subcellular location">
    <subcellularLocation>
        <location evidence="1 9">Cytoplasm</location>
    </subcellularLocation>
</comment>
<evidence type="ECO:0000313" key="12">
    <source>
        <dbReference type="Proteomes" id="UP000182373"/>
    </source>
</evidence>
<reference evidence="12" key="1">
    <citation type="submission" date="2016-11" db="EMBL/GenBank/DDBJ databases">
        <title>Comparative genomic and phenotypic analysis of Granulibacter bethesdensis clinical isolates from patients with chronic granulomatous disease.</title>
        <authorList>
            <person name="Zarember K.A."/>
            <person name="Porcella S.F."/>
            <person name="Chu J."/>
            <person name="Ding L."/>
            <person name="Dahlstrom E."/>
            <person name="Barbian K."/>
            <person name="Martens C."/>
            <person name="Sykora L."/>
            <person name="Kramer S."/>
            <person name="Pettinato A.M."/>
            <person name="Hong H."/>
            <person name="Wald G."/>
            <person name="Berg L.J."/>
            <person name="Rogge L.S."/>
            <person name="Greenberg D.E."/>
            <person name="Falcone E.L."/>
            <person name="Neves J.F."/>
            <person name="Simoes M.J."/>
            <person name="Casal M."/>
            <person name="Rodriguez-Lopez F.C."/>
            <person name="Zelazny A."/>
            <person name="Gallin J.I."/>
            <person name="Holland S.M."/>
        </authorList>
    </citation>
    <scope>NUCLEOTIDE SEQUENCE [LARGE SCALE GENOMIC DNA]</scope>
    <source>
        <strain evidence="12">NIH9.1</strain>
    </source>
</reference>
<dbReference type="Gene3D" id="3.40.50.300">
    <property type="entry name" value="P-loop containing nucleotide triphosphate hydrolases"/>
    <property type="match status" value="1"/>
</dbReference>
<dbReference type="InterPro" id="IPR003593">
    <property type="entry name" value="AAA+_ATPase"/>
</dbReference>
<keyword evidence="9" id="KW-0742">SOS response</keyword>
<keyword evidence="8 9" id="KW-0238">DNA-binding</keyword>
<dbReference type="GO" id="GO:0006302">
    <property type="term" value="P:double-strand break repair"/>
    <property type="evidence" value="ECO:0007669"/>
    <property type="project" value="TreeGrafter"/>
</dbReference>
<dbReference type="Gene3D" id="1.20.1050.90">
    <property type="entry name" value="RecF/RecN/SMC, N-terminal domain"/>
    <property type="match status" value="1"/>
</dbReference>
<dbReference type="GO" id="GO:0003697">
    <property type="term" value="F:single-stranded DNA binding"/>
    <property type="evidence" value="ECO:0007669"/>
    <property type="project" value="UniProtKB-UniRule"/>
</dbReference>
<dbReference type="GO" id="GO:0005737">
    <property type="term" value="C:cytoplasm"/>
    <property type="evidence" value="ECO:0007669"/>
    <property type="project" value="UniProtKB-SubCell"/>
</dbReference>
<evidence type="ECO:0000256" key="2">
    <source>
        <dbReference type="ARBA" id="ARBA00008016"/>
    </source>
</evidence>
<keyword evidence="9" id="KW-0234">DNA repair</keyword>
<evidence type="ECO:0000256" key="1">
    <source>
        <dbReference type="ARBA" id="ARBA00004496"/>
    </source>
</evidence>
<dbReference type="GO" id="GO:0000731">
    <property type="term" value="P:DNA synthesis involved in DNA repair"/>
    <property type="evidence" value="ECO:0007669"/>
    <property type="project" value="TreeGrafter"/>
</dbReference>
<name>A0AAC9KAK2_9PROT</name>
<evidence type="ECO:0000256" key="8">
    <source>
        <dbReference type="ARBA" id="ARBA00023125"/>
    </source>
</evidence>
<dbReference type="GO" id="GO:0005524">
    <property type="term" value="F:ATP binding"/>
    <property type="evidence" value="ECO:0007669"/>
    <property type="project" value="UniProtKB-UniRule"/>
</dbReference>
<dbReference type="SUPFAM" id="SSF52540">
    <property type="entry name" value="P-loop containing nucleoside triphosphate hydrolases"/>
    <property type="match status" value="1"/>
</dbReference>
<dbReference type="NCBIfam" id="TIGR00611">
    <property type="entry name" value="recf"/>
    <property type="match status" value="1"/>
</dbReference>
<evidence type="ECO:0000256" key="6">
    <source>
        <dbReference type="ARBA" id="ARBA00022741"/>
    </source>
</evidence>
<dbReference type="InterPro" id="IPR027417">
    <property type="entry name" value="P-loop_NTPase"/>
</dbReference>
<dbReference type="InterPro" id="IPR042174">
    <property type="entry name" value="RecF_2"/>
</dbReference>
<evidence type="ECO:0000256" key="5">
    <source>
        <dbReference type="ARBA" id="ARBA00022705"/>
    </source>
</evidence>
<feature type="binding site" evidence="9">
    <location>
        <begin position="35"/>
        <end position="42"/>
    </location>
    <ligand>
        <name>ATP</name>
        <dbReference type="ChEBI" id="CHEBI:30616"/>
    </ligand>
</feature>
<gene>
    <name evidence="9" type="primary">recF</name>
    <name evidence="11" type="ORF">GbCGDNIH9_0320</name>
</gene>
<accession>A0AAC9KAK2</accession>
<dbReference type="InterPro" id="IPR003395">
    <property type="entry name" value="RecF/RecN/SMC_N"/>
</dbReference>
<dbReference type="InterPro" id="IPR018078">
    <property type="entry name" value="DNA-binding_RecF_CS"/>
</dbReference>
<comment type="function">
    <text evidence="9">The RecF protein is involved in DNA metabolism; it is required for DNA replication and normal SOS inducibility. RecF binds preferentially to single-stranded, linear DNA. It also seems to bind ATP.</text>
</comment>
<dbReference type="Proteomes" id="UP000182373">
    <property type="component" value="Chromosome"/>
</dbReference>
<dbReference type="InterPro" id="IPR001238">
    <property type="entry name" value="DNA-binding_RecF"/>
</dbReference>